<feature type="compositionally biased region" description="Basic and acidic residues" evidence="2">
    <location>
        <begin position="135"/>
        <end position="151"/>
    </location>
</feature>
<accession>A0ABY8TNP5</accession>
<evidence type="ECO:0000313" key="4">
    <source>
        <dbReference type="Proteomes" id="UP001244341"/>
    </source>
</evidence>
<proteinExistence type="predicted"/>
<feature type="region of interest" description="Disordered" evidence="2">
    <location>
        <begin position="123"/>
        <end position="151"/>
    </location>
</feature>
<evidence type="ECO:0000256" key="1">
    <source>
        <dbReference type="SAM" id="Coils"/>
    </source>
</evidence>
<name>A0ABY8TNP5_TETOB</name>
<sequence length="151" mass="16754">MAPKKKGGSKKKEPAYETSSDVLGQFGLKLHEIVRTPLGLQVTVIGVKYENPTTKEGGQVWVRYSTGHEAPLEGGSNAAALGFRRCTEADHIRRDVLTQEVELQKLEEKRRVVEEVLKLKQQGLPIPEHLLPPPKADKPKKKEDGKGAKKK</sequence>
<evidence type="ECO:0000256" key="2">
    <source>
        <dbReference type="SAM" id="MobiDB-lite"/>
    </source>
</evidence>
<gene>
    <name evidence="3" type="ORF">OEZ85_010909</name>
</gene>
<protein>
    <submittedName>
        <fullName evidence="3">Uncharacterized protein</fullName>
    </submittedName>
</protein>
<keyword evidence="4" id="KW-1185">Reference proteome</keyword>
<feature type="coiled-coil region" evidence="1">
    <location>
        <begin position="89"/>
        <end position="123"/>
    </location>
</feature>
<dbReference type="EMBL" id="CP126209">
    <property type="protein sequence ID" value="WIA10736.1"/>
    <property type="molecule type" value="Genomic_DNA"/>
</dbReference>
<organism evidence="3 4">
    <name type="scientific">Tetradesmus obliquus</name>
    <name type="common">Green alga</name>
    <name type="synonym">Acutodesmus obliquus</name>
    <dbReference type="NCBI Taxonomy" id="3088"/>
    <lineage>
        <taxon>Eukaryota</taxon>
        <taxon>Viridiplantae</taxon>
        <taxon>Chlorophyta</taxon>
        <taxon>core chlorophytes</taxon>
        <taxon>Chlorophyceae</taxon>
        <taxon>CS clade</taxon>
        <taxon>Sphaeropleales</taxon>
        <taxon>Scenedesmaceae</taxon>
        <taxon>Tetradesmus</taxon>
    </lineage>
</organism>
<reference evidence="3 4" key="1">
    <citation type="submission" date="2023-05" db="EMBL/GenBank/DDBJ databases">
        <title>A 100% complete, gapless, phased diploid assembly of the Scenedesmus obliquus UTEX 3031 genome.</title>
        <authorList>
            <person name="Biondi T.C."/>
            <person name="Hanschen E.R."/>
            <person name="Kwon T."/>
            <person name="Eng W."/>
            <person name="Kruse C.P.S."/>
            <person name="Koehler S.I."/>
            <person name="Kunde Y."/>
            <person name="Gleasner C.D."/>
            <person name="You Mak K.T."/>
            <person name="Polle J."/>
            <person name="Hovde B.T."/>
            <person name="Starkenburg S.R."/>
        </authorList>
    </citation>
    <scope>NUCLEOTIDE SEQUENCE [LARGE SCALE GENOMIC DNA]</scope>
    <source>
        <strain evidence="3 4">DOE0152z</strain>
    </source>
</reference>
<dbReference type="Proteomes" id="UP001244341">
    <property type="component" value="Chromosome 2b"/>
</dbReference>
<keyword evidence="1" id="KW-0175">Coiled coil</keyword>
<evidence type="ECO:0000313" key="3">
    <source>
        <dbReference type="EMBL" id="WIA10736.1"/>
    </source>
</evidence>